<reference evidence="1 2" key="1">
    <citation type="journal article" date="2014" name="Am. J. Bot.">
        <title>Genome assembly and annotation for red clover (Trifolium pratense; Fabaceae).</title>
        <authorList>
            <person name="Istvanek J."/>
            <person name="Jaros M."/>
            <person name="Krenek A."/>
            <person name="Repkova J."/>
        </authorList>
    </citation>
    <scope>NUCLEOTIDE SEQUENCE [LARGE SCALE GENOMIC DNA]</scope>
    <source>
        <strain evidence="2">cv. Tatra</strain>
        <tissue evidence="1">Young leaves</tissue>
    </source>
</reference>
<organism evidence="1 2">
    <name type="scientific">Trifolium pratense</name>
    <name type="common">Red clover</name>
    <dbReference type="NCBI Taxonomy" id="57577"/>
    <lineage>
        <taxon>Eukaryota</taxon>
        <taxon>Viridiplantae</taxon>
        <taxon>Streptophyta</taxon>
        <taxon>Embryophyta</taxon>
        <taxon>Tracheophyta</taxon>
        <taxon>Spermatophyta</taxon>
        <taxon>Magnoliopsida</taxon>
        <taxon>eudicotyledons</taxon>
        <taxon>Gunneridae</taxon>
        <taxon>Pentapetalae</taxon>
        <taxon>rosids</taxon>
        <taxon>fabids</taxon>
        <taxon>Fabales</taxon>
        <taxon>Fabaceae</taxon>
        <taxon>Papilionoideae</taxon>
        <taxon>50 kb inversion clade</taxon>
        <taxon>NPAAA clade</taxon>
        <taxon>Hologalegina</taxon>
        <taxon>IRL clade</taxon>
        <taxon>Trifolieae</taxon>
        <taxon>Trifolium</taxon>
    </lineage>
</organism>
<gene>
    <name evidence="1" type="ORF">L195_g062497</name>
</gene>
<accession>A0A2K3KG12</accession>
<comment type="caution">
    <text evidence="1">The sequence shown here is derived from an EMBL/GenBank/DDBJ whole genome shotgun (WGS) entry which is preliminary data.</text>
</comment>
<evidence type="ECO:0000313" key="2">
    <source>
        <dbReference type="Proteomes" id="UP000236291"/>
    </source>
</evidence>
<protein>
    <submittedName>
        <fullName evidence="1">Uncharacterized protein</fullName>
    </submittedName>
</protein>
<feature type="non-terminal residue" evidence="1">
    <location>
        <position position="48"/>
    </location>
</feature>
<reference evidence="1 2" key="2">
    <citation type="journal article" date="2017" name="Front. Plant Sci.">
        <title>Gene Classification and Mining of Molecular Markers Useful in Red Clover (Trifolium pratense) Breeding.</title>
        <authorList>
            <person name="Istvanek J."/>
            <person name="Dluhosova J."/>
            <person name="Dluhos P."/>
            <person name="Patkova L."/>
            <person name="Nedelnik J."/>
            <person name="Repkova J."/>
        </authorList>
    </citation>
    <scope>NUCLEOTIDE SEQUENCE [LARGE SCALE GENOMIC DNA]</scope>
    <source>
        <strain evidence="2">cv. Tatra</strain>
        <tissue evidence="1">Young leaves</tissue>
    </source>
</reference>
<dbReference type="AlphaFoldDB" id="A0A2K3KG12"/>
<evidence type="ECO:0000313" key="1">
    <source>
        <dbReference type="EMBL" id="PNX65244.1"/>
    </source>
</evidence>
<sequence>MEEAEKQGWKTENCAMRSGSCAMRNAKRKMMFCCCELRYAQPGLCHAQ</sequence>
<name>A0A2K3KG12_TRIPR</name>
<dbReference type="Proteomes" id="UP000236291">
    <property type="component" value="Unassembled WGS sequence"/>
</dbReference>
<dbReference type="EMBL" id="ASHM01176643">
    <property type="protein sequence ID" value="PNX65244.1"/>
    <property type="molecule type" value="Genomic_DNA"/>
</dbReference>
<proteinExistence type="predicted"/>